<protein>
    <submittedName>
        <fullName evidence="1">Copper-binding protein</fullName>
    </submittedName>
</protein>
<evidence type="ECO:0000313" key="1">
    <source>
        <dbReference type="EMBL" id="MEJ8852707.1"/>
    </source>
</evidence>
<accession>A0ABU8WYU0</accession>
<sequence>MPMPMKEPGQSQNASNALTDAVFQRIEVAAGEVVLKDGDIPNLAMPPMTMAFDADKNRSAA</sequence>
<dbReference type="EMBL" id="JBBKZT010000060">
    <property type="protein sequence ID" value="MEJ8852707.1"/>
    <property type="molecule type" value="Genomic_DNA"/>
</dbReference>
<dbReference type="Proteomes" id="UP001385892">
    <property type="component" value="Unassembled WGS sequence"/>
</dbReference>
<dbReference type="RefSeq" id="WP_340348646.1">
    <property type="nucleotide sequence ID" value="NZ_JBBKZT010000060.1"/>
</dbReference>
<dbReference type="Gene3D" id="2.40.50.320">
    <property type="entry name" value="Copper binding periplasmic protein CusF"/>
    <property type="match status" value="1"/>
</dbReference>
<proteinExistence type="predicted"/>
<comment type="caution">
    <text evidence="1">The sequence shown here is derived from an EMBL/GenBank/DDBJ whole genome shotgun (WGS) entry which is preliminary data.</text>
</comment>
<keyword evidence="2" id="KW-1185">Reference proteome</keyword>
<evidence type="ECO:0000313" key="2">
    <source>
        <dbReference type="Proteomes" id="UP001385892"/>
    </source>
</evidence>
<gene>
    <name evidence="1" type="ORF">WKW82_39350</name>
</gene>
<reference evidence="1 2" key="1">
    <citation type="submission" date="2024-03" db="EMBL/GenBank/DDBJ databases">
        <title>Novel species of the genus Variovorax.</title>
        <authorList>
            <person name="Liu Q."/>
            <person name="Xin Y.-H."/>
        </authorList>
    </citation>
    <scope>NUCLEOTIDE SEQUENCE [LARGE SCALE GENOMIC DNA]</scope>
    <source>
        <strain evidence="1 2">KACC 18900</strain>
    </source>
</reference>
<dbReference type="Pfam" id="PF11604">
    <property type="entry name" value="CusF_Ec"/>
    <property type="match status" value="1"/>
</dbReference>
<organism evidence="1 2">
    <name type="scientific">Variovorax rhizosphaerae</name>
    <dbReference type="NCBI Taxonomy" id="1836200"/>
    <lineage>
        <taxon>Bacteria</taxon>
        <taxon>Pseudomonadati</taxon>
        <taxon>Pseudomonadota</taxon>
        <taxon>Betaproteobacteria</taxon>
        <taxon>Burkholderiales</taxon>
        <taxon>Comamonadaceae</taxon>
        <taxon>Variovorax</taxon>
    </lineage>
</organism>
<dbReference type="InterPro" id="IPR042230">
    <property type="entry name" value="CusF_sf"/>
</dbReference>
<name>A0ABU8WYU0_9BURK</name>
<dbReference type="InterPro" id="IPR021647">
    <property type="entry name" value="CusF_Ec"/>
</dbReference>